<keyword evidence="12 17" id="KW-0030">Aminoacyl-tRNA synthetase</keyword>
<evidence type="ECO:0000256" key="15">
    <source>
        <dbReference type="ARBA" id="ARBA00043854"/>
    </source>
</evidence>
<dbReference type="PROSITE" id="PS00178">
    <property type="entry name" value="AA_TRNA_LIGASE_I"/>
    <property type="match status" value="1"/>
</dbReference>
<dbReference type="SUPFAM" id="SSF52374">
    <property type="entry name" value="Nucleotidylyl transferase"/>
    <property type="match status" value="1"/>
</dbReference>
<evidence type="ECO:0000256" key="11">
    <source>
        <dbReference type="ARBA" id="ARBA00023128"/>
    </source>
</evidence>
<evidence type="ECO:0000313" key="22">
    <source>
        <dbReference type="Proteomes" id="UP000282613"/>
    </source>
</evidence>
<dbReference type="GO" id="GO:0002161">
    <property type="term" value="F:aminoacyl-tRNA deacylase activity"/>
    <property type="evidence" value="ECO:0007669"/>
    <property type="project" value="InterPro"/>
</dbReference>
<dbReference type="Gene3D" id="1.10.730.10">
    <property type="entry name" value="Isoleucyl-tRNA Synthetase, Domain 1"/>
    <property type="match status" value="1"/>
</dbReference>
<evidence type="ECO:0000256" key="13">
    <source>
        <dbReference type="ARBA" id="ARBA00029936"/>
    </source>
</evidence>
<dbReference type="InterPro" id="IPR009080">
    <property type="entry name" value="tRNAsynth_Ia_anticodon-bd"/>
</dbReference>
<keyword evidence="8 17" id="KW-0067">ATP-binding</keyword>
<dbReference type="SUPFAM" id="SSF50677">
    <property type="entry name" value="ValRS/IleRS/LeuRS editing domain"/>
    <property type="match status" value="1"/>
</dbReference>
<evidence type="ECO:0000256" key="9">
    <source>
        <dbReference type="ARBA" id="ARBA00022917"/>
    </source>
</evidence>
<dbReference type="SUPFAM" id="SSF47616">
    <property type="entry name" value="GST C-terminal domain-like"/>
    <property type="match status" value="1"/>
</dbReference>
<dbReference type="PANTHER" id="PTHR11946:SF71">
    <property type="entry name" value="VALINE--TRNA LIGASE, MITOCHONDRIAL"/>
    <property type="match status" value="1"/>
</dbReference>
<comment type="function">
    <text evidence="15">Catalyzes the attachment of valine to tRNA(Val) in a two-step reaction: valine is first activated by ATP to form Val-AMP and then transferred to the acceptor end of tRNA(Val).</text>
</comment>
<dbReference type="CDD" id="cd00817">
    <property type="entry name" value="ValRS_core"/>
    <property type="match status" value="1"/>
</dbReference>
<dbReference type="InterPro" id="IPR014729">
    <property type="entry name" value="Rossmann-like_a/b/a_fold"/>
</dbReference>
<dbReference type="Gene3D" id="3.40.50.620">
    <property type="entry name" value="HUPs"/>
    <property type="match status" value="2"/>
</dbReference>
<dbReference type="InterPro" id="IPR001412">
    <property type="entry name" value="aa-tRNA-synth_I_CS"/>
</dbReference>
<dbReference type="CDD" id="cd07962">
    <property type="entry name" value="Anticodon_Ia_Val"/>
    <property type="match status" value="1"/>
</dbReference>
<dbReference type="WBParaSite" id="TASK_0000488901-mRNA-1">
    <property type="protein sequence ID" value="TASK_0000488901-mRNA-1"/>
    <property type="gene ID" value="TASK_0000488901"/>
</dbReference>
<proteinExistence type="inferred from homology"/>
<dbReference type="STRING" id="60517.A0A0R3W4E7"/>
<evidence type="ECO:0000256" key="6">
    <source>
        <dbReference type="ARBA" id="ARBA00022598"/>
    </source>
</evidence>
<comment type="catalytic activity">
    <reaction evidence="16">
        <text>tRNA(Val) + L-valine + ATP = L-valyl-tRNA(Val) + AMP + diphosphate</text>
        <dbReference type="Rhea" id="RHEA:10704"/>
        <dbReference type="Rhea" id="RHEA-COMP:9672"/>
        <dbReference type="Rhea" id="RHEA-COMP:9708"/>
        <dbReference type="ChEBI" id="CHEBI:30616"/>
        <dbReference type="ChEBI" id="CHEBI:33019"/>
        <dbReference type="ChEBI" id="CHEBI:57762"/>
        <dbReference type="ChEBI" id="CHEBI:78442"/>
        <dbReference type="ChEBI" id="CHEBI:78537"/>
        <dbReference type="ChEBI" id="CHEBI:456215"/>
        <dbReference type="EC" id="6.1.1.9"/>
    </reaction>
</comment>
<evidence type="ECO:0000313" key="23">
    <source>
        <dbReference type="WBParaSite" id="TASK_0000488901-mRNA-1"/>
    </source>
</evidence>
<dbReference type="FunFam" id="1.10.730.10:FF:000009">
    <property type="entry name" value="Valine--tRNA ligase, mitochondrial"/>
    <property type="match status" value="1"/>
</dbReference>
<dbReference type="GO" id="GO:0005524">
    <property type="term" value="F:ATP binding"/>
    <property type="evidence" value="ECO:0007669"/>
    <property type="project" value="UniProtKB-KW"/>
</dbReference>
<evidence type="ECO:0000256" key="5">
    <source>
        <dbReference type="ARBA" id="ARBA00022490"/>
    </source>
</evidence>
<dbReference type="FunFam" id="3.40.50.620:FF:000020">
    <property type="entry name" value="Valine--tRNA ligase, mitochondrial"/>
    <property type="match status" value="1"/>
</dbReference>
<evidence type="ECO:0000259" key="20">
    <source>
        <dbReference type="Pfam" id="PF08264"/>
    </source>
</evidence>
<dbReference type="NCBIfam" id="NF004349">
    <property type="entry name" value="PRK05729.1"/>
    <property type="match status" value="1"/>
</dbReference>
<evidence type="ECO:0000256" key="1">
    <source>
        <dbReference type="ARBA" id="ARBA00004173"/>
    </source>
</evidence>
<dbReference type="Proteomes" id="UP000282613">
    <property type="component" value="Unassembled WGS sequence"/>
</dbReference>
<evidence type="ECO:0000313" key="21">
    <source>
        <dbReference type="EMBL" id="VDK34175.1"/>
    </source>
</evidence>
<comment type="subcellular location">
    <subcellularLocation>
        <location evidence="2">Cytoplasm</location>
    </subcellularLocation>
    <subcellularLocation>
        <location evidence="1">Mitochondrion</location>
    </subcellularLocation>
</comment>
<dbReference type="GO" id="GO:0005739">
    <property type="term" value="C:mitochondrion"/>
    <property type="evidence" value="ECO:0007669"/>
    <property type="project" value="UniProtKB-SubCell"/>
</dbReference>
<dbReference type="Pfam" id="PF08264">
    <property type="entry name" value="Anticodon_1"/>
    <property type="match status" value="1"/>
</dbReference>
<evidence type="ECO:0000256" key="17">
    <source>
        <dbReference type="RuleBase" id="RU363035"/>
    </source>
</evidence>
<feature type="domain" description="Aminoacyl-tRNA synthetase class Ia" evidence="19">
    <location>
        <begin position="83"/>
        <end position="722"/>
    </location>
</feature>
<evidence type="ECO:0000256" key="7">
    <source>
        <dbReference type="ARBA" id="ARBA00022741"/>
    </source>
</evidence>
<evidence type="ECO:0000259" key="19">
    <source>
        <dbReference type="Pfam" id="PF00133"/>
    </source>
</evidence>
<dbReference type="HAMAP" id="MF_02004">
    <property type="entry name" value="Val_tRNA_synth_type1"/>
    <property type="match status" value="1"/>
</dbReference>
<evidence type="ECO:0000256" key="10">
    <source>
        <dbReference type="ARBA" id="ARBA00022946"/>
    </source>
</evidence>
<dbReference type="InterPro" id="IPR002300">
    <property type="entry name" value="aa-tRNA-synth_Ia"/>
</dbReference>
<keyword evidence="6 17" id="KW-0436">Ligase</keyword>
<dbReference type="FunFam" id="3.40.50.620:FF:000078">
    <property type="entry name" value="Valine--tRNA ligase, mitochondrial"/>
    <property type="match status" value="1"/>
</dbReference>
<reference evidence="23" key="1">
    <citation type="submission" date="2017-02" db="UniProtKB">
        <authorList>
            <consortium name="WormBaseParasite"/>
        </authorList>
    </citation>
    <scope>IDENTIFICATION</scope>
</reference>
<keyword evidence="9 17" id="KW-0648">Protein biosynthesis</keyword>
<dbReference type="Gene3D" id="3.90.740.10">
    <property type="entry name" value="Valyl/Leucyl/Isoleucyl-tRNA synthetase, editing domain"/>
    <property type="match status" value="1"/>
</dbReference>
<dbReference type="InterPro" id="IPR036282">
    <property type="entry name" value="Glutathione-S-Trfase_C_sf"/>
</dbReference>
<dbReference type="PANTHER" id="PTHR11946">
    <property type="entry name" value="VALYL-TRNA SYNTHETASES"/>
    <property type="match status" value="1"/>
</dbReference>
<accession>A0A0R3W4E7</accession>
<dbReference type="InterPro" id="IPR009008">
    <property type="entry name" value="Val/Leu/Ile-tRNA-synth_edit"/>
</dbReference>
<organism evidence="23">
    <name type="scientific">Taenia asiatica</name>
    <name type="common">Asian tapeworm</name>
    <dbReference type="NCBI Taxonomy" id="60517"/>
    <lineage>
        <taxon>Eukaryota</taxon>
        <taxon>Metazoa</taxon>
        <taxon>Spiralia</taxon>
        <taxon>Lophotrochozoa</taxon>
        <taxon>Platyhelminthes</taxon>
        <taxon>Cestoda</taxon>
        <taxon>Eucestoda</taxon>
        <taxon>Cyclophyllidea</taxon>
        <taxon>Taeniidae</taxon>
        <taxon>Taenia</taxon>
    </lineage>
</organism>
<dbReference type="GO" id="GO:0004832">
    <property type="term" value="F:valine-tRNA ligase activity"/>
    <property type="evidence" value="ECO:0007669"/>
    <property type="project" value="UniProtKB-EC"/>
</dbReference>
<keyword evidence="10" id="KW-0809">Transit peptide</keyword>
<comment type="similarity">
    <text evidence="3 17">Belongs to the class-I aminoacyl-tRNA synthetase family.</text>
</comment>
<evidence type="ECO:0000256" key="8">
    <source>
        <dbReference type="ARBA" id="ARBA00022840"/>
    </source>
</evidence>
<evidence type="ECO:0000256" key="16">
    <source>
        <dbReference type="ARBA" id="ARBA00047552"/>
    </source>
</evidence>
<dbReference type="EMBL" id="UYRS01018378">
    <property type="protein sequence ID" value="VDK34175.1"/>
    <property type="molecule type" value="Genomic_DNA"/>
</dbReference>
<evidence type="ECO:0000256" key="12">
    <source>
        <dbReference type="ARBA" id="ARBA00023146"/>
    </source>
</evidence>
<keyword evidence="11" id="KW-0496">Mitochondrion</keyword>
<dbReference type="InterPro" id="IPR002303">
    <property type="entry name" value="Valyl-tRNA_ligase"/>
</dbReference>
<keyword evidence="5" id="KW-0963">Cytoplasm</keyword>
<protein>
    <recommendedName>
        <fullName evidence="14">Valine--tRNA ligase, mitochondrial</fullName>
        <ecNumber evidence="4">6.1.1.9</ecNumber>
    </recommendedName>
    <alternativeName>
        <fullName evidence="13">Valyl-tRNA synthetase</fullName>
    </alternativeName>
</protein>
<dbReference type="EC" id="6.1.1.9" evidence="4"/>
<feature type="compositionally biased region" description="Basic and acidic residues" evidence="18">
    <location>
        <begin position="56"/>
        <end position="67"/>
    </location>
</feature>
<keyword evidence="22" id="KW-1185">Reference proteome</keyword>
<feature type="region of interest" description="Disordered" evidence="18">
    <location>
        <begin position="995"/>
        <end position="1014"/>
    </location>
</feature>
<dbReference type="InterPro" id="IPR033705">
    <property type="entry name" value="Anticodon_Ia_Val"/>
</dbReference>
<dbReference type="PRINTS" id="PR00986">
    <property type="entry name" value="TRNASYNTHVAL"/>
</dbReference>
<reference evidence="21 22" key="2">
    <citation type="submission" date="2018-11" db="EMBL/GenBank/DDBJ databases">
        <authorList>
            <consortium name="Pathogen Informatics"/>
        </authorList>
    </citation>
    <scope>NUCLEOTIDE SEQUENCE [LARGE SCALE GENOMIC DNA]</scope>
</reference>
<feature type="domain" description="Methionyl/Valyl/Leucyl/Isoleucyl-tRNA synthetase anticodon-binding" evidence="20">
    <location>
        <begin position="775"/>
        <end position="922"/>
    </location>
</feature>
<dbReference type="SUPFAM" id="SSF47323">
    <property type="entry name" value="Anticodon-binding domain of a subclass of class I aminoacyl-tRNA synthetases"/>
    <property type="match status" value="1"/>
</dbReference>
<evidence type="ECO:0000256" key="4">
    <source>
        <dbReference type="ARBA" id="ARBA00013169"/>
    </source>
</evidence>
<evidence type="ECO:0000256" key="2">
    <source>
        <dbReference type="ARBA" id="ARBA00004496"/>
    </source>
</evidence>
<gene>
    <name evidence="21" type="ORF">TASK_LOCUS4890</name>
</gene>
<dbReference type="FunFam" id="3.90.740.10:FF:000005">
    <property type="entry name" value="Valine--tRNA ligase, mitochondrial"/>
    <property type="match status" value="1"/>
</dbReference>
<feature type="compositionally biased region" description="Basic and acidic residues" evidence="18">
    <location>
        <begin position="1005"/>
        <end position="1014"/>
    </location>
</feature>
<dbReference type="InterPro" id="IPR013155">
    <property type="entry name" value="M/V/L/I-tRNA-synth_anticd-bd"/>
</dbReference>
<evidence type="ECO:0000256" key="14">
    <source>
        <dbReference type="ARBA" id="ARBA00040837"/>
    </source>
</evidence>
<dbReference type="GO" id="GO:0006438">
    <property type="term" value="P:valyl-tRNA aminoacylation"/>
    <property type="evidence" value="ECO:0007669"/>
    <property type="project" value="InterPro"/>
</dbReference>
<dbReference type="GO" id="GO:0005829">
    <property type="term" value="C:cytosol"/>
    <property type="evidence" value="ECO:0007669"/>
    <property type="project" value="TreeGrafter"/>
</dbReference>
<evidence type="ECO:0000256" key="3">
    <source>
        <dbReference type="ARBA" id="ARBA00005594"/>
    </source>
</evidence>
<dbReference type="Pfam" id="PF00133">
    <property type="entry name" value="tRNA-synt_1"/>
    <property type="match status" value="1"/>
</dbReference>
<feature type="region of interest" description="Disordered" evidence="18">
    <location>
        <begin position="32"/>
        <end position="70"/>
    </location>
</feature>
<dbReference type="NCBIfam" id="TIGR00422">
    <property type="entry name" value="valS"/>
    <property type="match status" value="1"/>
</dbReference>
<dbReference type="OrthoDB" id="629407at2759"/>
<keyword evidence="7 17" id="KW-0547">Nucleotide-binding</keyword>
<name>A0A0R3W4E7_TAEAS</name>
<sequence>MEETLKTPSQLKKEAKRLEKLAKFQAKQEKIADKMNTKPKCKHEKAAAKSLNIDAPRADTSGKKDVSGKMPESYSPQYVEALWYDWWEKSGFFTPEYWASRESKEGPRKQFVIVIPPPNVTGNLHLGHALTNAIEDTIVRWHRMRGEITVWVPGCDHAGIATQVVVEKKLWRDQKVTRHDIGRDAFVKEVWKWKEEKGDNIYHQIRALGSSCDWSRAAFTMDPQLSRAVTEAFVRMYEGGLIYRKERLVNWCCTLQSAISDIEVDKAELTGRTALSVPGYSKPVIFGVLTFFAYPIADSTSNEEIVVATTRLETMLGDTAIAVHPEDPRYLHLIGRYAVHPFAVPERRLPIIADAFVERDFGTGAVKLTPAHDPTDYEVGLRHNLPFLTCINENGIMTDVAGPFAGMKRFEARNAVHCALVERGLYRGESENPMVVPLCSRTKDIIEPLLKPQWYVRCTELAAQAVEEVRSGRLGITPPGYSNTWYAWLRDCRDWCISRQLWWGHRIPAYRVSLRSSDTGEFQSLDASDNDSWVIGRDEAEAMAHAKARFHVSDVDAATTIRLEQDEDVLDTWFSSALFPFSVFGWPDTTAPDLSLYYPGTLLETGHDILFFWVARMVMAGLFLTNRLPFDQVYLHAMVRDAHGKKMSKSLGNAIDPMDVIHGISLPDLQAKLLTGNLDPSELKRAAAAQAKDFPQGIPECGTDALRFALLSYPTRGRSINLNILRVQGYRFFCNKLWNAVRRVYAMYHCLGEDYTPPISALALVPTAASLSGTDRWILGRLASAVEESNSGFADYFFTRATTACYNFWLYEFCDVYLEYSKPLVKSTQGVDLKRAETVRHIVYTCLDVGLRLLHPFMPFVTEELFQRLPRRSPATDPPSICITPYPTAEEVSRWKVIETPDAVGFQLAFSLVHRLRSLYSTYNLRVTSDDIPEAALIAPEATLAALRAGTFLDDLVVPLGKCRMVATATDKSQIDTSGCIMATVSAIDAQVDQTQEMEPEAEAEEGKELEKSAPEPAGVMTLEGDSVATCQLYLRLVGRVDAKAEEERAVQRLTQIRKSIATMEEARARPQYAQKVPLAKQTLDAQKLQTLQVELNALIEVIENLRSLAVEVTSAPAGTPSATTSVEGHPLLRLVCLYFGSDSTSIPTGLFDLQAQLEAASGAALRHAEVRIRYMNWLKSLMISYNTRYSLIFLYGMKPATAAKTKQLISWSLSLLSQGQRKKGDKRRDEWCSFCEHLLDKEQAFLVDDHLGLADIIATFVAHRLGIVFTSPTACRWLHSVYQRDLGRTNQKIEEFLKTVD</sequence>
<evidence type="ECO:0000256" key="18">
    <source>
        <dbReference type="SAM" id="MobiDB-lite"/>
    </source>
</evidence>